<evidence type="ECO:0000259" key="1">
    <source>
        <dbReference type="Pfam" id="PF00149"/>
    </source>
</evidence>
<dbReference type="PANTHER" id="PTHR42850:SF4">
    <property type="entry name" value="ZINC-DEPENDENT ENDOPOLYPHOSPHATASE"/>
    <property type="match status" value="1"/>
</dbReference>
<dbReference type="SUPFAM" id="SSF56300">
    <property type="entry name" value="Metallo-dependent phosphatases"/>
    <property type="match status" value="1"/>
</dbReference>
<reference evidence="2 3" key="1">
    <citation type="journal article" date="2009" name="Appl. Environ. Microbiol.">
        <title>Community genomic and proteomic analyses of chemoautotrophic iron-oxidizing "Leptospirillum rubarum" (Group II) and "Leptospirillum ferrodiazotrophum" (Group III) bacteria in acid mine drainage biofilms.</title>
        <authorList>
            <person name="Goltsman D.S."/>
            <person name="Denef V.J."/>
            <person name="Singer S.W."/>
            <person name="VerBerkmoes N.C."/>
            <person name="Lefsrud M."/>
            <person name="Mueller R.S."/>
            <person name="Dick G.J."/>
            <person name="Sun C.L."/>
            <person name="Wheeler K.E."/>
            <person name="Zemla A."/>
            <person name="Baker B.J."/>
            <person name="Hauser L."/>
            <person name="Land M."/>
            <person name="Shah M.B."/>
            <person name="Thelen M.P."/>
            <person name="Hettich R.L."/>
            <person name="Banfield J.F."/>
        </authorList>
    </citation>
    <scope>NUCLEOTIDE SEQUENCE [LARGE SCALE GENOMIC DNA]</scope>
</reference>
<dbReference type="GO" id="GO:0005737">
    <property type="term" value="C:cytoplasm"/>
    <property type="evidence" value="ECO:0007669"/>
    <property type="project" value="TreeGrafter"/>
</dbReference>
<feature type="domain" description="Calcineurin-like phosphoesterase" evidence="1">
    <location>
        <begin position="3"/>
        <end position="136"/>
    </location>
</feature>
<gene>
    <name evidence="2" type="ORF">UBAL3_92050158</name>
</gene>
<evidence type="ECO:0000313" key="2">
    <source>
        <dbReference type="EMBL" id="EES52786.1"/>
    </source>
</evidence>
<proteinExistence type="predicted"/>
<dbReference type="InterPro" id="IPR004843">
    <property type="entry name" value="Calcineurin-like_PHP"/>
</dbReference>
<dbReference type="Pfam" id="PF00149">
    <property type="entry name" value="Metallophos"/>
    <property type="match status" value="1"/>
</dbReference>
<dbReference type="AlphaFoldDB" id="C6HX76"/>
<sequence length="224" mass="25251">MATYVVGDLHGQLPLFENLLKKINFHPKDDRLIATGDVIDRGRLVGELLERLYHGAREGWFLPVAGNHEEAYLRFREGDPVPFYRDPEFGGEQTLESMSRLGHTRSRLLDSWLRSWPLSWSDSRHIVVHGGLPSVPGTRFGDVGLCDTRLSSAGIFHECVDLRPPHILPSWDGRLVVSGHTIVRKAKFYHEALVMVDTGAYRTGRLSAYCLESGQFHSVEGFPC</sequence>
<dbReference type="Gene3D" id="3.60.21.10">
    <property type="match status" value="1"/>
</dbReference>
<organism evidence="2 3">
    <name type="scientific">Leptospirillum ferrodiazotrophum</name>
    <dbReference type="NCBI Taxonomy" id="412449"/>
    <lineage>
        <taxon>Bacteria</taxon>
        <taxon>Pseudomonadati</taxon>
        <taxon>Nitrospirota</taxon>
        <taxon>Nitrospiria</taxon>
        <taxon>Nitrospirales</taxon>
        <taxon>Nitrospiraceae</taxon>
        <taxon>Leptospirillum</taxon>
    </lineage>
</organism>
<name>C6HX76_9BACT</name>
<dbReference type="PANTHER" id="PTHR42850">
    <property type="entry name" value="METALLOPHOSPHOESTERASE"/>
    <property type="match status" value="1"/>
</dbReference>
<keyword evidence="3" id="KW-1185">Reference proteome</keyword>
<dbReference type="GO" id="GO:0016791">
    <property type="term" value="F:phosphatase activity"/>
    <property type="evidence" value="ECO:0007669"/>
    <property type="project" value="TreeGrafter"/>
</dbReference>
<evidence type="ECO:0000313" key="3">
    <source>
        <dbReference type="Proteomes" id="UP000009374"/>
    </source>
</evidence>
<dbReference type="InterPro" id="IPR050126">
    <property type="entry name" value="Ap4A_hydrolase"/>
</dbReference>
<dbReference type="EMBL" id="GG693873">
    <property type="protein sequence ID" value="EES52786.1"/>
    <property type="molecule type" value="Genomic_DNA"/>
</dbReference>
<protein>
    <submittedName>
        <fullName evidence="2">Metallophosphoesterase</fullName>
    </submittedName>
</protein>
<dbReference type="Proteomes" id="UP000009374">
    <property type="component" value="Unassembled WGS sequence"/>
</dbReference>
<dbReference type="InterPro" id="IPR029052">
    <property type="entry name" value="Metallo-depent_PP-like"/>
</dbReference>
<accession>C6HX76</accession>